<keyword evidence="1" id="KW-0175">Coiled coil</keyword>
<dbReference type="OrthoDB" id="9814202at2"/>
<dbReference type="PANTHER" id="PTHR44757:SF2">
    <property type="entry name" value="BIOFILM ARCHITECTURE MAINTENANCE PROTEIN MBAA"/>
    <property type="match status" value="1"/>
</dbReference>
<feature type="transmembrane region" description="Helical" evidence="2">
    <location>
        <begin position="292"/>
        <end position="309"/>
    </location>
</feature>
<feature type="transmembrane region" description="Helical" evidence="2">
    <location>
        <begin position="15"/>
        <end position="36"/>
    </location>
</feature>
<dbReference type="Gene3D" id="3.30.70.270">
    <property type="match status" value="1"/>
</dbReference>
<dbReference type="KEGG" id="rpe:RPE_0883"/>
<dbReference type="InterPro" id="IPR001633">
    <property type="entry name" value="EAL_dom"/>
</dbReference>
<dbReference type="InterPro" id="IPR043128">
    <property type="entry name" value="Rev_trsase/Diguanyl_cyclase"/>
</dbReference>
<accession>Q07T95</accession>
<evidence type="ECO:0000259" key="4">
    <source>
        <dbReference type="PROSITE" id="PS50887"/>
    </source>
</evidence>
<name>Q07T95_RHOP5</name>
<dbReference type="EMBL" id="CP000463">
    <property type="protein sequence ID" value="ABJ04839.1"/>
    <property type="molecule type" value="Genomic_DNA"/>
</dbReference>
<keyword evidence="2" id="KW-0812">Transmembrane</keyword>
<dbReference type="InterPro" id="IPR029787">
    <property type="entry name" value="Nucleotide_cyclase"/>
</dbReference>
<dbReference type="AlphaFoldDB" id="Q07T95"/>
<dbReference type="HOGENOM" id="CLU_000445_70_44_5"/>
<dbReference type="SUPFAM" id="SSF55073">
    <property type="entry name" value="Nucleotide cyclase"/>
    <property type="match status" value="1"/>
</dbReference>
<keyword evidence="2" id="KW-0472">Membrane</keyword>
<evidence type="ECO:0000256" key="2">
    <source>
        <dbReference type="SAM" id="Phobius"/>
    </source>
</evidence>
<feature type="domain" description="EAL" evidence="3">
    <location>
        <begin position="543"/>
        <end position="797"/>
    </location>
</feature>
<protein>
    <submittedName>
        <fullName evidence="5">Diguanylate cyclase/phosphodiesterase</fullName>
    </submittedName>
</protein>
<dbReference type="Pfam" id="PF00563">
    <property type="entry name" value="EAL"/>
    <property type="match status" value="1"/>
</dbReference>
<dbReference type="CDD" id="cd01948">
    <property type="entry name" value="EAL"/>
    <property type="match status" value="1"/>
</dbReference>
<dbReference type="PROSITE" id="PS50883">
    <property type="entry name" value="EAL"/>
    <property type="match status" value="1"/>
</dbReference>
<dbReference type="InterPro" id="IPR035919">
    <property type="entry name" value="EAL_sf"/>
</dbReference>
<evidence type="ECO:0000256" key="1">
    <source>
        <dbReference type="SAM" id="Coils"/>
    </source>
</evidence>
<dbReference type="Gene3D" id="3.20.20.450">
    <property type="entry name" value="EAL domain"/>
    <property type="match status" value="1"/>
</dbReference>
<dbReference type="STRING" id="316055.RPE_0883"/>
<dbReference type="CDD" id="cd01949">
    <property type="entry name" value="GGDEF"/>
    <property type="match status" value="1"/>
</dbReference>
<dbReference type="PROSITE" id="PS50887">
    <property type="entry name" value="GGDEF"/>
    <property type="match status" value="1"/>
</dbReference>
<dbReference type="SMART" id="SM00052">
    <property type="entry name" value="EAL"/>
    <property type="match status" value="1"/>
</dbReference>
<dbReference type="eggNOG" id="COG5001">
    <property type="taxonomic scope" value="Bacteria"/>
</dbReference>
<evidence type="ECO:0000259" key="3">
    <source>
        <dbReference type="PROSITE" id="PS50883"/>
    </source>
</evidence>
<dbReference type="SUPFAM" id="SSF141868">
    <property type="entry name" value="EAL domain-like"/>
    <property type="match status" value="1"/>
</dbReference>
<gene>
    <name evidence="5" type="ordered locus">RPE_0883</name>
</gene>
<sequence length="812" mass="89675">MPNQLKFWRHLTNHWPLVMAVVFMMMTLVVVGELYLSQKQLHRATENYLVADSVRRSEEIDDFLRERRMAATRLASSHTIEAFLANRALGMSLQYGLNANLDFIEADFSKEVEQSKFRGRPIYQGITFFGETGAAIAWTGRQEAWMADSVSAEQAAIVIDSERNVIVATAPVLRNGTRQGTILAIIDLDVLSALLIANTAEQEASEYQEFLLIEAGNRVLVPENASALSPADALLLAKLPERKPTVTRDIAGLNLGAEFVALRTPVRLHPISILTLTSEKTAFREIGSPLRAIYIGALYLALFAAALGFERMRHRALRLQSDIAESNRHRDELEAKNSELFAEIARRVNAEGELASKQERIRELAFFDQLTGLPNRTCFIEQAQQVLDDAAAVRKRSALLFIDLDNFKTLNDTLGHNMGDMLLQQAAKRLLDCIDHTGSVARFGGDEFVVLLPALAATTEAEAELAAGAVAEAILQSLSRPYDLAGIVHSCPPSVGIALVGLAPTTFDELLQQADLAMYEAKAAGRNTLRFFAPSMQATISQRRALEADLRDDLRVRNFELHFQAQIDVAGRLVGAEALIRWPHKRRGYVPPDQFIGIAETTGLILPIGNWVIEEACNRLKQWSARPGLANLSLAINVSAVQLHDEQFVDHLVATLERTGADPNLLKLELTESVLIDCNDDVIERMNRLREKGVRFSLDDFGTGYSSLLYLRKLPIEQLKIDRSFVRDILVDANDAAIAKMIIALGKTLGLDVLAEGVETEGQLRELIEMGCDAYQGYLISRPVPVSEFERQAMGAAAQVSMAGKALSRLAG</sequence>
<reference evidence="5" key="1">
    <citation type="submission" date="2006-09" db="EMBL/GenBank/DDBJ databases">
        <title>Complete sequence of Rhodopseudomonas palustris BisA53.</title>
        <authorList>
            <consortium name="US DOE Joint Genome Institute"/>
            <person name="Copeland A."/>
            <person name="Lucas S."/>
            <person name="Lapidus A."/>
            <person name="Barry K."/>
            <person name="Detter J.C."/>
            <person name="Glavina del Rio T."/>
            <person name="Hammon N."/>
            <person name="Israni S."/>
            <person name="Dalin E."/>
            <person name="Tice H."/>
            <person name="Pitluck S."/>
            <person name="Chain P."/>
            <person name="Malfatti S."/>
            <person name="Shin M."/>
            <person name="Vergez L."/>
            <person name="Schmutz J."/>
            <person name="Larimer F."/>
            <person name="Land M."/>
            <person name="Hauser L."/>
            <person name="Pelletier D.A."/>
            <person name="Kyrpides N."/>
            <person name="Kim E."/>
            <person name="Harwood C.S."/>
            <person name="Oda Y."/>
            <person name="Richardson P."/>
        </authorList>
    </citation>
    <scope>NUCLEOTIDE SEQUENCE [LARGE SCALE GENOMIC DNA]</scope>
    <source>
        <strain evidence="5">BisA53</strain>
    </source>
</reference>
<evidence type="ECO:0000313" key="5">
    <source>
        <dbReference type="EMBL" id="ABJ04839.1"/>
    </source>
</evidence>
<feature type="domain" description="GGDEF" evidence="4">
    <location>
        <begin position="395"/>
        <end position="534"/>
    </location>
</feature>
<feature type="coiled-coil region" evidence="1">
    <location>
        <begin position="316"/>
        <end position="343"/>
    </location>
</feature>
<dbReference type="Pfam" id="PF00990">
    <property type="entry name" value="GGDEF"/>
    <property type="match status" value="1"/>
</dbReference>
<proteinExistence type="predicted"/>
<dbReference type="PANTHER" id="PTHR44757">
    <property type="entry name" value="DIGUANYLATE CYCLASE DGCP"/>
    <property type="match status" value="1"/>
</dbReference>
<keyword evidence="2" id="KW-1133">Transmembrane helix</keyword>
<dbReference type="InterPro" id="IPR000160">
    <property type="entry name" value="GGDEF_dom"/>
</dbReference>
<organism evidence="5">
    <name type="scientific">Rhodopseudomonas palustris (strain BisA53)</name>
    <dbReference type="NCBI Taxonomy" id="316055"/>
    <lineage>
        <taxon>Bacteria</taxon>
        <taxon>Pseudomonadati</taxon>
        <taxon>Pseudomonadota</taxon>
        <taxon>Alphaproteobacteria</taxon>
        <taxon>Hyphomicrobiales</taxon>
        <taxon>Nitrobacteraceae</taxon>
        <taxon>Rhodopseudomonas</taxon>
    </lineage>
</organism>
<dbReference type="InterPro" id="IPR052155">
    <property type="entry name" value="Biofilm_reg_signaling"/>
</dbReference>
<dbReference type="NCBIfam" id="TIGR00254">
    <property type="entry name" value="GGDEF"/>
    <property type="match status" value="1"/>
</dbReference>
<dbReference type="SMART" id="SM00267">
    <property type="entry name" value="GGDEF"/>
    <property type="match status" value="1"/>
</dbReference>